<dbReference type="FunFam" id="3.40.190.10:FF:000035">
    <property type="entry name" value="Molybdate ABC transporter substrate-binding protein"/>
    <property type="match status" value="1"/>
</dbReference>
<dbReference type="InterPro" id="IPR005950">
    <property type="entry name" value="ModA"/>
</dbReference>
<keyword evidence="3 6" id="KW-0479">Metal-binding</keyword>
<dbReference type="Gene3D" id="3.40.190.10">
    <property type="entry name" value="Periplasmic binding protein-like II"/>
    <property type="match status" value="2"/>
</dbReference>
<dbReference type="RefSeq" id="WP_153437001.1">
    <property type="nucleotide sequence ID" value="NZ_JACIGA010000005.1"/>
</dbReference>
<comment type="caution">
    <text evidence="7">The sequence shown here is derived from an EMBL/GenBank/DDBJ whole genome shotgun (WGS) entry which is preliminary data.</text>
</comment>
<evidence type="ECO:0000256" key="2">
    <source>
        <dbReference type="ARBA" id="ARBA00022505"/>
    </source>
</evidence>
<dbReference type="AlphaFoldDB" id="A0A6N7L9E3"/>
<feature type="binding site" evidence="6">
    <location>
        <position position="184"/>
    </location>
    <ligand>
        <name>molybdate</name>
        <dbReference type="ChEBI" id="CHEBI:36264"/>
    </ligand>
</feature>
<dbReference type="PROSITE" id="PS51318">
    <property type="entry name" value="TAT"/>
    <property type="match status" value="1"/>
</dbReference>
<dbReference type="NCBIfam" id="TIGR01256">
    <property type="entry name" value="modA"/>
    <property type="match status" value="1"/>
</dbReference>
<feature type="binding site" evidence="6">
    <location>
        <position position="45"/>
    </location>
    <ligand>
        <name>molybdate</name>
        <dbReference type="ChEBI" id="CHEBI:36264"/>
    </ligand>
</feature>
<dbReference type="PIRSF" id="PIRSF004846">
    <property type="entry name" value="ModA"/>
    <property type="match status" value="1"/>
</dbReference>
<feature type="binding site" evidence="6">
    <location>
        <position position="202"/>
    </location>
    <ligand>
        <name>molybdate</name>
        <dbReference type="ChEBI" id="CHEBI:36264"/>
    </ligand>
</feature>
<evidence type="ECO:0000256" key="4">
    <source>
        <dbReference type="ARBA" id="ARBA00022729"/>
    </source>
</evidence>
<dbReference type="SUPFAM" id="SSF53850">
    <property type="entry name" value="Periplasmic binding protein-like II"/>
    <property type="match status" value="1"/>
</dbReference>
<evidence type="ECO:0000313" key="7">
    <source>
        <dbReference type="EMBL" id="MQX13910.1"/>
    </source>
</evidence>
<organism evidence="7 8">
    <name type="scientific">Sinorhizobium terangae</name>
    <dbReference type="NCBI Taxonomy" id="110322"/>
    <lineage>
        <taxon>Bacteria</taxon>
        <taxon>Pseudomonadati</taxon>
        <taxon>Pseudomonadota</taxon>
        <taxon>Alphaproteobacteria</taxon>
        <taxon>Hyphomicrobiales</taxon>
        <taxon>Rhizobiaceae</taxon>
        <taxon>Sinorhizobium/Ensifer group</taxon>
        <taxon>Sinorhizobium</taxon>
    </lineage>
</organism>
<keyword evidence="8" id="KW-1185">Reference proteome</keyword>
<dbReference type="GO" id="GO:1901359">
    <property type="term" value="F:tungstate binding"/>
    <property type="evidence" value="ECO:0007669"/>
    <property type="project" value="UniProtKB-ARBA"/>
</dbReference>
<dbReference type="GO" id="GO:0046872">
    <property type="term" value="F:metal ion binding"/>
    <property type="evidence" value="ECO:0007669"/>
    <property type="project" value="UniProtKB-KW"/>
</dbReference>
<dbReference type="NCBIfam" id="NF007958">
    <property type="entry name" value="PRK10677.1"/>
    <property type="match status" value="1"/>
</dbReference>
<dbReference type="GO" id="GO:0015689">
    <property type="term" value="P:molybdate ion transport"/>
    <property type="evidence" value="ECO:0007669"/>
    <property type="project" value="InterPro"/>
</dbReference>
<evidence type="ECO:0000313" key="8">
    <source>
        <dbReference type="Proteomes" id="UP000439983"/>
    </source>
</evidence>
<evidence type="ECO:0000256" key="5">
    <source>
        <dbReference type="ARBA" id="ARBA00062515"/>
    </source>
</evidence>
<dbReference type="PANTHER" id="PTHR30632:SF17">
    <property type="entry name" value="MOLYBDATE-BINDING PROTEIN MODA"/>
    <property type="match status" value="1"/>
</dbReference>
<keyword evidence="4" id="KW-0732">Signal</keyword>
<dbReference type="OrthoDB" id="9785015at2"/>
<comment type="subunit">
    <text evidence="5">The complex is composed of two ATP-binding proteins (ModC), two transmembrane proteins (ModB) and a solute-binding protein (ModA).</text>
</comment>
<reference evidence="7 8" key="1">
    <citation type="journal article" date="2013" name="Genome Biol.">
        <title>Comparative genomics of the core and accessory genomes of 48 Sinorhizobium strains comprising five genospecies.</title>
        <authorList>
            <person name="Sugawara M."/>
            <person name="Epstein B."/>
            <person name="Badgley B.D."/>
            <person name="Unno T."/>
            <person name="Xu L."/>
            <person name="Reese J."/>
            <person name="Gyaneshwar P."/>
            <person name="Denny R."/>
            <person name="Mudge J."/>
            <person name="Bharti A.K."/>
            <person name="Farmer A.D."/>
            <person name="May G.D."/>
            <person name="Woodward J.E."/>
            <person name="Medigue C."/>
            <person name="Vallenet D."/>
            <person name="Lajus A."/>
            <person name="Rouy Z."/>
            <person name="Martinez-Vaz B."/>
            <person name="Tiffin P."/>
            <person name="Young N.D."/>
            <person name="Sadowsky M.J."/>
        </authorList>
    </citation>
    <scope>NUCLEOTIDE SEQUENCE [LARGE SCALE GENOMIC DNA]</scope>
    <source>
        <strain evidence="7 8">USDA4894</strain>
    </source>
</reference>
<accession>A0A6N7L9E3</accession>
<evidence type="ECO:0000256" key="1">
    <source>
        <dbReference type="ARBA" id="ARBA00009175"/>
    </source>
</evidence>
<protein>
    <submittedName>
        <fullName evidence="7">Molybdate ABC transporter substrate-binding protein</fullName>
    </submittedName>
</protein>
<dbReference type="PANTHER" id="PTHR30632">
    <property type="entry name" value="MOLYBDATE-BINDING PERIPLASMIC PROTEIN"/>
    <property type="match status" value="1"/>
</dbReference>
<dbReference type="Pfam" id="PF13531">
    <property type="entry name" value="SBP_bac_11"/>
    <property type="match status" value="1"/>
</dbReference>
<comment type="similarity">
    <text evidence="1">Belongs to the bacterial solute-binding protein ModA family.</text>
</comment>
<dbReference type="GO" id="GO:0030973">
    <property type="term" value="F:molybdate ion binding"/>
    <property type="evidence" value="ECO:0007669"/>
    <property type="project" value="TreeGrafter"/>
</dbReference>
<feature type="binding site" evidence="6">
    <location>
        <position position="72"/>
    </location>
    <ligand>
        <name>molybdate</name>
        <dbReference type="ChEBI" id="CHEBI:36264"/>
    </ligand>
</feature>
<sequence length="266" mass="27679">MRGRRDWLAGLGLNALALALGLALAGAVLAPARAAEKVTVFAAASLKNALDEINAEWQKETGKETTASYAASSALAKQIEQGAPADVFISADLAWMDYLADKKLIKTDTRTNLLGNRLVLVSAKPDSAVVDIKPGFDLAALIGDGRLAMGAVDTVPAGKYGKAALEKLGLWPAVEQKIAGAESVRAALLLVSRGEAPYGIVYQTDAAADPGVKVVGTFPEDSHPPIVYPIAITTDSRSADAAAYIDFVKSAKAAALFEAQGFTVLK</sequence>
<keyword evidence="2 6" id="KW-0500">Molybdenum</keyword>
<name>A0A6N7L9E3_SINTE</name>
<evidence type="ECO:0000256" key="3">
    <source>
        <dbReference type="ARBA" id="ARBA00022723"/>
    </source>
</evidence>
<gene>
    <name evidence="7" type="primary">modA</name>
    <name evidence="7" type="ORF">GHK62_03770</name>
</gene>
<feature type="binding site" evidence="6">
    <location>
        <position position="157"/>
    </location>
    <ligand>
        <name>molybdate</name>
        <dbReference type="ChEBI" id="CHEBI:36264"/>
    </ligand>
</feature>
<dbReference type="InterPro" id="IPR050682">
    <property type="entry name" value="ModA/WtpA"/>
</dbReference>
<dbReference type="CDD" id="cd13536">
    <property type="entry name" value="PBP2_EcModA"/>
    <property type="match status" value="1"/>
</dbReference>
<dbReference type="EMBL" id="WITC01000019">
    <property type="protein sequence ID" value="MQX13910.1"/>
    <property type="molecule type" value="Genomic_DNA"/>
</dbReference>
<evidence type="ECO:0000256" key="6">
    <source>
        <dbReference type="PIRSR" id="PIRSR004846-1"/>
    </source>
</evidence>
<proteinExistence type="inferred from homology"/>
<dbReference type="GO" id="GO:0030288">
    <property type="term" value="C:outer membrane-bounded periplasmic space"/>
    <property type="evidence" value="ECO:0007669"/>
    <property type="project" value="TreeGrafter"/>
</dbReference>
<dbReference type="Proteomes" id="UP000439983">
    <property type="component" value="Unassembled WGS sequence"/>
</dbReference>
<dbReference type="InterPro" id="IPR006311">
    <property type="entry name" value="TAT_signal"/>
</dbReference>